<evidence type="ECO:0000256" key="9">
    <source>
        <dbReference type="SAM" id="Phobius"/>
    </source>
</evidence>
<evidence type="ECO:0008006" key="14">
    <source>
        <dbReference type="Google" id="ProtNLM"/>
    </source>
</evidence>
<feature type="transmembrane region" description="Helical" evidence="9">
    <location>
        <begin position="54"/>
        <end position="77"/>
    </location>
</feature>
<dbReference type="Pfam" id="PF00664">
    <property type="entry name" value="ABC_membrane"/>
    <property type="match status" value="1"/>
</dbReference>
<feature type="transmembrane region" description="Helical" evidence="9">
    <location>
        <begin position="20"/>
        <end position="48"/>
    </location>
</feature>
<dbReference type="GO" id="GO:0005524">
    <property type="term" value="F:ATP binding"/>
    <property type="evidence" value="ECO:0007669"/>
    <property type="project" value="UniProtKB-KW"/>
</dbReference>
<dbReference type="PROSITE" id="PS50929">
    <property type="entry name" value="ABC_TM1F"/>
    <property type="match status" value="1"/>
</dbReference>
<evidence type="ECO:0000256" key="1">
    <source>
        <dbReference type="ARBA" id="ARBA00004651"/>
    </source>
</evidence>
<dbReference type="InterPro" id="IPR039421">
    <property type="entry name" value="Type_1_exporter"/>
</dbReference>
<geneLocation type="plasmid" evidence="12 13">
    <name>unnamed 2</name>
</geneLocation>
<dbReference type="GO" id="GO:0016887">
    <property type="term" value="F:ATP hydrolysis activity"/>
    <property type="evidence" value="ECO:0007669"/>
    <property type="project" value="InterPro"/>
</dbReference>
<evidence type="ECO:0000256" key="4">
    <source>
        <dbReference type="ARBA" id="ARBA00022692"/>
    </source>
</evidence>
<dbReference type="GeneID" id="53317610"/>
<dbReference type="PANTHER" id="PTHR43394">
    <property type="entry name" value="ATP-DEPENDENT PERMEASE MDL1, MITOCHONDRIAL"/>
    <property type="match status" value="1"/>
</dbReference>
<dbReference type="InterPro" id="IPR036640">
    <property type="entry name" value="ABC1_TM_sf"/>
</dbReference>
<dbReference type="InterPro" id="IPR003439">
    <property type="entry name" value="ABC_transporter-like_ATP-bd"/>
</dbReference>
<keyword evidence="13" id="KW-1185">Reference proteome</keyword>
<dbReference type="PROSITE" id="PS50893">
    <property type="entry name" value="ABC_TRANSPORTER_2"/>
    <property type="match status" value="1"/>
</dbReference>
<keyword evidence="6" id="KW-0067">ATP-binding</keyword>
<feature type="domain" description="ABC transmembrane type-1" evidence="11">
    <location>
        <begin position="21"/>
        <end position="302"/>
    </location>
</feature>
<keyword evidence="4 9" id="KW-0812">Transmembrane</keyword>
<dbReference type="Gene3D" id="3.40.50.300">
    <property type="entry name" value="P-loop containing nucleotide triphosphate hydrolases"/>
    <property type="match status" value="1"/>
</dbReference>
<organism evidence="12 13">
    <name type="scientific">Haematospirillum jordaniae</name>
    <dbReference type="NCBI Taxonomy" id="1549855"/>
    <lineage>
        <taxon>Bacteria</taxon>
        <taxon>Pseudomonadati</taxon>
        <taxon>Pseudomonadota</taxon>
        <taxon>Alphaproteobacteria</taxon>
        <taxon>Rhodospirillales</taxon>
        <taxon>Novispirillaceae</taxon>
        <taxon>Haematospirillum</taxon>
    </lineage>
</organism>
<keyword evidence="2" id="KW-0813">Transport</keyword>
<dbReference type="InterPro" id="IPR011527">
    <property type="entry name" value="ABC1_TM_dom"/>
</dbReference>
<dbReference type="InterPro" id="IPR027417">
    <property type="entry name" value="P-loop_NTPase"/>
</dbReference>
<dbReference type="SUPFAM" id="SSF90123">
    <property type="entry name" value="ABC transporter transmembrane region"/>
    <property type="match status" value="1"/>
</dbReference>
<dbReference type="PROSITE" id="PS00211">
    <property type="entry name" value="ABC_TRANSPORTER_1"/>
    <property type="match status" value="1"/>
</dbReference>
<keyword evidence="3" id="KW-1003">Cell membrane</keyword>
<feature type="transmembrane region" description="Helical" evidence="9">
    <location>
        <begin position="273"/>
        <end position="295"/>
    </location>
</feature>
<keyword evidence="8 9" id="KW-0472">Membrane</keyword>
<feature type="transmembrane region" description="Helical" evidence="9">
    <location>
        <begin position="159"/>
        <end position="177"/>
    </location>
</feature>
<accession>A0A145VQ96</accession>
<dbReference type="Pfam" id="PF00005">
    <property type="entry name" value="ABC_tran"/>
    <property type="match status" value="1"/>
</dbReference>
<evidence type="ECO:0000313" key="13">
    <source>
        <dbReference type="Proteomes" id="UP000076066"/>
    </source>
</evidence>
<keyword evidence="5" id="KW-0547">Nucleotide-binding</keyword>
<dbReference type="OrthoDB" id="9804259at2"/>
<evidence type="ECO:0000259" key="10">
    <source>
        <dbReference type="PROSITE" id="PS50893"/>
    </source>
</evidence>
<evidence type="ECO:0000256" key="3">
    <source>
        <dbReference type="ARBA" id="ARBA00022475"/>
    </source>
</evidence>
<evidence type="ECO:0000256" key="2">
    <source>
        <dbReference type="ARBA" id="ARBA00022448"/>
    </source>
</evidence>
<dbReference type="EMBL" id="CP014527">
    <property type="protein sequence ID" value="AMW35828.1"/>
    <property type="molecule type" value="Genomic_DNA"/>
</dbReference>
<evidence type="ECO:0000259" key="11">
    <source>
        <dbReference type="PROSITE" id="PS50929"/>
    </source>
</evidence>
<evidence type="ECO:0000256" key="8">
    <source>
        <dbReference type="ARBA" id="ARBA00023136"/>
    </source>
</evidence>
<feature type="transmembrane region" description="Helical" evidence="9">
    <location>
        <begin position="244"/>
        <end position="267"/>
    </location>
</feature>
<reference evidence="12 13" key="1">
    <citation type="submission" date="2016-02" db="EMBL/GenBank/DDBJ databases">
        <title>Complete Genome of H5569, the type strain of the newly described species Haematospirillium jordaniae.</title>
        <authorList>
            <person name="Nicholson A.C."/>
            <person name="Humrighouse B.W."/>
            <person name="Loparov V."/>
            <person name="McQuiston J.R."/>
        </authorList>
    </citation>
    <scope>NUCLEOTIDE SEQUENCE [LARGE SCALE GENOMIC DNA]</scope>
    <source>
        <strain evidence="12 13">H5569</strain>
        <plasmid evidence="13">Plasmid unnamed 2</plasmid>
    </source>
</reference>
<evidence type="ECO:0000256" key="5">
    <source>
        <dbReference type="ARBA" id="ARBA00022741"/>
    </source>
</evidence>
<comment type="subcellular location">
    <subcellularLocation>
        <location evidence="1">Cell membrane</location>
        <topology evidence="1">Multi-pass membrane protein</topology>
    </subcellularLocation>
</comment>
<gene>
    <name evidence="12" type="ORF">AY555_10650</name>
</gene>
<keyword evidence="7 9" id="KW-1133">Transmembrane helix</keyword>
<sequence>MAIKSFIRLMRLTGQFRWRFVVACLLSSISVALSLAPLLLICLSVEALSSGHVVSFWISIWVAVSCLVLQPVCAGLATGIAHAAAFDTLATIRHALLRKFGCLTLDFFSSRQAGSLKRLVNEDVEALELFLSHQLPDMVSALLAPLSGLVFLAVIDWRLSVAACGIVPLAVTANALMMRGHSGKISQYFRLLGTINAAAVEYLQGIDALKTGGRGLQSFCVFRNHVCDFRDFAISWQKQWLGPWAFFSVATGASLLFVVPIGIWLVLHAGVMPTTMLLAVFIATGISAPLTKLVLYGEVFLRVSKAEQAITRILKEPELTIGSPHHISSIASFGFRLEAVGFETAAEVLLRDISLEIPVNQTTALVGVSGAGKTSLVRLLVRHIKPTSGHISLAGQGLDTFTPEELALCVGLINQDVFLFNDTIAANIAVGMRNTSHDAILAAARAANALHFIEQLPEGFDTVIGENGVLLSGGERQRLALARALLRDAPILILDEATSHVDPVHEALIQQAVNQLAGRKTILVVSHRLDSVSACDQIILLSDGRLDAVGTHEQLLGCSLLYSRLWALQCRNLSWSLGCQPIDGKRSLGISTGTMAAS</sequence>
<dbReference type="FunFam" id="3.40.50.300:FF:000221">
    <property type="entry name" value="Multidrug ABC transporter ATP-binding protein"/>
    <property type="match status" value="1"/>
</dbReference>
<name>A0A145VQ96_9PROT</name>
<dbReference type="SUPFAM" id="SSF52540">
    <property type="entry name" value="P-loop containing nucleoside triphosphate hydrolases"/>
    <property type="match status" value="1"/>
</dbReference>
<dbReference type="AlphaFoldDB" id="A0A145VQ96"/>
<evidence type="ECO:0000256" key="7">
    <source>
        <dbReference type="ARBA" id="ARBA00022989"/>
    </source>
</evidence>
<evidence type="ECO:0000256" key="6">
    <source>
        <dbReference type="ARBA" id="ARBA00022840"/>
    </source>
</evidence>
<dbReference type="SMART" id="SM00382">
    <property type="entry name" value="AAA"/>
    <property type="match status" value="1"/>
</dbReference>
<dbReference type="Proteomes" id="UP000076066">
    <property type="component" value="Plasmid unnamed 2"/>
</dbReference>
<dbReference type="PANTHER" id="PTHR43394:SF1">
    <property type="entry name" value="ATP-BINDING CASSETTE SUB-FAMILY B MEMBER 10, MITOCHONDRIAL"/>
    <property type="match status" value="1"/>
</dbReference>
<dbReference type="Gene3D" id="1.20.1560.10">
    <property type="entry name" value="ABC transporter type 1, transmembrane domain"/>
    <property type="match status" value="1"/>
</dbReference>
<feature type="domain" description="ABC transporter" evidence="10">
    <location>
        <begin position="335"/>
        <end position="568"/>
    </location>
</feature>
<dbReference type="InterPro" id="IPR003593">
    <property type="entry name" value="AAA+_ATPase"/>
</dbReference>
<dbReference type="KEGG" id="hjo:AY555_10650"/>
<dbReference type="InterPro" id="IPR017871">
    <property type="entry name" value="ABC_transporter-like_CS"/>
</dbReference>
<protein>
    <recommendedName>
        <fullName evidence="14">ABC transporter ATP-binding protein</fullName>
    </recommendedName>
</protein>
<dbReference type="GO" id="GO:0015421">
    <property type="term" value="F:ABC-type oligopeptide transporter activity"/>
    <property type="evidence" value="ECO:0007669"/>
    <property type="project" value="TreeGrafter"/>
</dbReference>
<dbReference type="RefSeq" id="WP_066137156.1">
    <property type="nucleotide sequence ID" value="NZ_CP014527.1"/>
</dbReference>
<proteinExistence type="predicted"/>
<evidence type="ECO:0000313" key="12">
    <source>
        <dbReference type="EMBL" id="AMW35828.1"/>
    </source>
</evidence>
<dbReference type="GO" id="GO:0005886">
    <property type="term" value="C:plasma membrane"/>
    <property type="evidence" value="ECO:0007669"/>
    <property type="project" value="UniProtKB-SubCell"/>
</dbReference>
<keyword evidence="12" id="KW-0614">Plasmid</keyword>